<reference evidence="1 2" key="1">
    <citation type="journal article" date="2013" name="PLoS ONE">
        <title>Identification and characterization of three novel lipases belonging to families II and V from Anaerovibrio lipolyticus 5ST.</title>
        <authorList>
            <person name="Prive F."/>
            <person name="Kaderbhai N.N."/>
            <person name="Girdwood S."/>
            <person name="Worgan H.J."/>
            <person name="Pinloche E."/>
            <person name="Scollan N.D."/>
            <person name="Huws S.A."/>
            <person name="Newbold C.J."/>
        </authorList>
    </citation>
    <scope>NUCLEOTIDE SEQUENCE [LARGE SCALE GENOMIC DNA]</scope>
    <source>
        <strain evidence="1 2">5S</strain>
    </source>
</reference>
<sequence length="76" mass="8908">MGFLFRASILADSDPYNACHYSVEEHPHYMDCENCQNKSWCDIFALNEEIRAGREAQTMAEELLKHFEPKRKCKLP</sequence>
<dbReference type="EMBL" id="JSCE01000120">
    <property type="protein sequence ID" value="KHM52262.1"/>
    <property type="molecule type" value="Genomic_DNA"/>
</dbReference>
<dbReference type="STRING" id="82374.NZ47_05880"/>
<comment type="caution">
    <text evidence="1">The sequence shown here is derived from an EMBL/GenBank/DDBJ whole genome shotgun (WGS) entry which is preliminary data.</text>
</comment>
<dbReference type="Proteomes" id="UP000030993">
    <property type="component" value="Unassembled WGS sequence"/>
</dbReference>
<gene>
    <name evidence="1" type="ORF">NZ47_05880</name>
</gene>
<protein>
    <submittedName>
        <fullName evidence="1">Uncharacterized protein</fullName>
    </submittedName>
</protein>
<dbReference type="AlphaFoldDB" id="A0A0B2K2C2"/>
<evidence type="ECO:0000313" key="2">
    <source>
        <dbReference type="Proteomes" id="UP000030993"/>
    </source>
</evidence>
<organism evidence="1 2">
    <name type="scientific">Anaerovibrio lipolyticus</name>
    <dbReference type="NCBI Taxonomy" id="82374"/>
    <lineage>
        <taxon>Bacteria</taxon>
        <taxon>Bacillati</taxon>
        <taxon>Bacillota</taxon>
        <taxon>Negativicutes</taxon>
        <taxon>Selenomonadales</taxon>
        <taxon>Selenomonadaceae</taxon>
        <taxon>Anaerovibrio</taxon>
    </lineage>
</organism>
<name>A0A0B2K2C2_9FIRM</name>
<accession>A0A0B2K2C2</accession>
<evidence type="ECO:0000313" key="1">
    <source>
        <dbReference type="EMBL" id="KHM52262.1"/>
    </source>
</evidence>
<keyword evidence="2" id="KW-1185">Reference proteome</keyword>
<proteinExistence type="predicted"/>